<dbReference type="InterPro" id="IPR024616">
    <property type="entry name" value="Pherophorin"/>
</dbReference>
<reference evidence="2 3" key="1">
    <citation type="submission" date="2023-05" db="EMBL/GenBank/DDBJ databases">
        <title>A 100% complete, gapless, phased diploid assembly of the Scenedesmus obliquus UTEX 3031 genome.</title>
        <authorList>
            <person name="Biondi T.C."/>
            <person name="Hanschen E.R."/>
            <person name="Kwon T."/>
            <person name="Eng W."/>
            <person name="Kruse C.P.S."/>
            <person name="Koehler S.I."/>
            <person name="Kunde Y."/>
            <person name="Gleasner C.D."/>
            <person name="You Mak K.T."/>
            <person name="Polle J."/>
            <person name="Hovde B.T."/>
            <person name="Starkenburg S.R."/>
        </authorList>
    </citation>
    <scope>NUCLEOTIDE SEQUENCE [LARGE SCALE GENOMIC DNA]</scope>
    <source>
        <strain evidence="2 3">DOE0152z</strain>
    </source>
</reference>
<dbReference type="Proteomes" id="UP001244341">
    <property type="component" value="Chromosome 5b"/>
</dbReference>
<evidence type="ECO:0000259" key="1">
    <source>
        <dbReference type="Pfam" id="PF12499"/>
    </source>
</evidence>
<proteinExistence type="predicted"/>
<sequence length="203" mass="20735">MSLASRPRKLQQTSTGFPYIPTTWEPILTSYPLTLGYASGGGSSVCFALTLQAGTTLSGLCVSQQGWGLYSATIVGMGLQVGLGCAGSVVSATLNGSSVTPNVTINTTRATGVLNVSRAVASTAANNVQLCFALGGACPNINSLCTNGAGATPLCGTFVAVNCRSTKSNCGDTCDPVTESRYQYVWATLNINIPYAPPPPSPP</sequence>
<evidence type="ECO:0000313" key="3">
    <source>
        <dbReference type="Proteomes" id="UP001244341"/>
    </source>
</evidence>
<protein>
    <recommendedName>
        <fullName evidence="1">Pherophorin domain-containing protein</fullName>
    </recommendedName>
</protein>
<evidence type="ECO:0000313" key="2">
    <source>
        <dbReference type="EMBL" id="WIA14259.1"/>
    </source>
</evidence>
<gene>
    <name evidence="2" type="ORF">OEZ85_002795</name>
</gene>
<dbReference type="Pfam" id="PF12499">
    <property type="entry name" value="DUF3707"/>
    <property type="match status" value="1"/>
</dbReference>
<feature type="domain" description="Pherophorin" evidence="1">
    <location>
        <begin position="29"/>
        <end position="159"/>
    </location>
</feature>
<accession>A0ABY8TYN6</accession>
<name>A0ABY8TYN6_TETOB</name>
<organism evidence="2 3">
    <name type="scientific">Tetradesmus obliquus</name>
    <name type="common">Green alga</name>
    <name type="synonym">Acutodesmus obliquus</name>
    <dbReference type="NCBI Taxonomy" id="3088"/>
    <lineage>
        <taxon>Eukaryota</taxon>
        <taxon>Viridiplantae</taxon>
        <taxon>Chlorophyta</taxon>
        <taxon>core chlorophytes</taxon>
        <taxon>Chlorophyceae</taxon>
        <taxon>CS clade</taxon>
        <taxon>Sphaeropleales</taxon>
        <taxon>Scenedesmaceae</taxon>
        <taxon>Tetradesmus</taxon>
    </lineage>
</organism>
<keyword evidence="3" id="KW-1185">Reference proteome</keyword>
<dbReference type="EMBL" id="CP126212">
    <property type="protein sequence ID" value="WIA14259.1"/>
    <property type="molecule type" value="Genomic_DNA"/>
</dbReference>